<organism evidence="1 2">
    <name type="scientific">Paenibacillus oralis</name>
    <dbReference type="NCBI Taxonomy" id="2490856"/>
    <lineage>
        <taxon>Bacteria</taxon>
        <taxon>Bacillati</taxon>
        <taxon>Bacillota</taxon>
        <taxon>Bacilli</taxon>
        <taxon>Bacillales</taxon>
        <taxon>Paenibacillaceae</taxon>
        <taxon>Paenibacillus</taxon>
    </lineage>
</organism>
<dbReference type="OrthoDB" id="1810260at2"/>
<reference evidence="1 2" key="1">
    <citation type="submission" date="2018-11" db="EMBL/GenBank/DDBJ databases">
        <title>Genome sequencing of Paenibacillus sp. KCOM 3021 (= ChDC PVNT-B20).</title>
        <authorList>
            <person name="Kook J.-K."/>
            <person name="Park S.-N."/>
            <person name="Lim Y.K."/>
        </authorList>
    </citation>
    <scope>NUCLEOTIDE SEQUENCE [LARGE SCALE GENOMIC DNA]</scope>
    <source>
        <strain evidence="1 2">KCOM 3021</strain>
    </source>
</reference>
<evidence type="ECO:0000313" key="1">
    <source>
        <dbReference type="EMBL" id="RRJ63327.1"/>
    </source>
</evidence>
<proteinExistence type="predicted"/>
<keyword evidence="2" id="KW-1185">Reference proteome</keyword>
<gene>
    <name evidence="1" type="ORF">EHV15_10660</name>
</gene>
<dbReference type="RefSeq" id="WP_128631171.1">
    <property type="nucleotide sequence ID" value="NZ_RRCN01000001.1"/>
</dbReference>
<name>A0A3P3TYZ2_9BACL</name>
<sequence length="339" mass="39143">MNELLTAMSSDMGINRYRGEHDESFIYRLCYSALGLWCLKIAQNSFAGITGTTKHNQTIVMNDLLQRYAKLFPGIVDKFTHADNPLGNLLVHFRRVYEEAGYLQTDKDNRNRLANFGRNIRIGNTSLFIGVPNKTYNVNGLGVFTSPTAPSSSTREFLIRDELTCEEYFQERFDILDFNDRDITADELQFFNPLSNRVPSQSWSAKLVTDCSIARKSEWGPFYRVIQESDKLLLFADEIVEAQSDSLTSFEYRRLYFAIKAHYNNPLKAWIVKQDQEYSKLRISGHLPNREYYYLLLLSWPFNHAFDKVNFLIRNDFIPEVTDTLKNIGIVIKGGNADA</sequence>
<dbReference type="EMBL" id="RRCN01000001">
    <property type="protein sequence ID" value="RRJ63327.1"/>
    <property type="molecule type" value="Genomic_DNA"/>
</dbReference>
<dbReference type="Proteomes" id="UP000267017">
    <property type="component" value="Unassembled WGS sequence"/>
</dbReference>
<accession>A0A3P3TYZ2</accession>
<dbReference type="AlphaFoldDB" id="A0A3P3TYZ2"/>
<evidence type="ECO:0000313" key="2">
    <source>
        <dbReference type="Proteomes" id="UP000267017"/>
    </source>
</evidence>
<comment type="caution">
    <text evidence="1">The sequence shown here is derived from an EMBL/GenBank/DDBJ whole genome shotgun (WGS) entry which is preliminary data.</text>
</comment>
<protein>
    <submittedName>
        <fullName evidence="1">Uncharacterized protein</fullName>
    </submittedName>
</protein>